<reference evidence="2" key="1">
    <citation type="submission" date="2020-10" db="EMBL/GenBank/DDBJ databases">
        <authorList>
            <person name="Gilroy R."/>
        </authorList>
    </citation>
    <scope>NUCLEOTIDE SEQUENCE</scope>
    <source>
        <strain evidence="2">ChiBcolR7-354</strain>
    </source>
</reference>
<evidence type="ECO:0000313" key="3">
    <source>
        <dbReference type="Proteomes" id="UP000824262"/>
    </source>
</evidence>
<dbReference type="Pfam" id="PF07561">
    <property type="entry name" value="DUF1540"/>
    <property type="match status" value="1"/>
</dbReference>
<accession>A0A9D0ZHI0</accession>
<gene>
    <name evidence="2" type="ORF">IAB77_09715</name>
</gene>
<evidence type="ECO:0000259" key="1">
    <source>
        <dbReference type="Pfam" id="PF07561"/>
    </source>
</evidence>
<proteinExistence type="predicted"/>
<comment type="caution">
    <text evidence="2">The sequence shown here is derived from an EMBL/GenBank/DDBJ whole genome shotgun (WGS) entry which is preliminary data.</text>
</comment>
<evidence type="ECO:0000313" key="2">
    <source>
        <dbReference type="EMBL" id="HIQ79516.1"/>
    </source>
</evidence>
<feature type="domain" description="DUF1540" evidence="1">
    <location>
        <begin position="15"/>
        <end position="54"/>
    </location>
</feature>
<sequence>MSENIRRTNGKSATIGCDAANCSYHGESDSCTAEHIKVDGKRARSTGETCCTTFRPKNG</sequence>
<dbReference type="Proteomes" id="UP000824262">
    <property type="component" value="Unassembled WGS sequence"/>
</dbReference>
<dbReference type="AlphaFoldDB" id="A0A9D0ZHI0"/>
<name>A0A9D0ZHI0_9FIRM</name>
<organism evidence="2 3">
    <name type="scientific">Candidatus Scatomorpha intestinavium</name>
    <dbReference type="NCBI Taxonomy" id="2840922"/>
    <lineage>
        <taxon>Bacteria</taxon>
        <taxon>Bacillati</taxon>
        <taxon>Bacillota</taxon>
        <taxon>Clostridia</taxon>
        <taxon>Eubacteriales</taxon>
        <taxon>Candidatus Scatomorpha</taxon>
    </lineage>
</organism>
<dbReference type="InterPro" id="IPR011437">
    <property type="entry name" value="DUF1540"/>
</dbReference>
<protein>
    <submittedName>
        <fullName evidence="2">DUF1540 domain-containing protein</fullName>
    </submittedName>
</protein>
<reference evidence="2" key="2">
    <citation type="journal article" date="2021" name="PeerJ">
        <title>Extensive microbial diversity within the chicken gut microbiome revealed by metagenomics and culture.</title>
        <authorList>
            <person name="Gilroy R."/>
            <person name="Ravi A."/>
            <person name="Getino M."/>
            <person name="Pursley I."/>
            <person name="Horton D.L."/>
            <person name="Alikhan N.F."/>
            <person name="Baker D."/>
            <person name="Gharbi K."/>
            <person name="Hall N."/>
            <person name="Watson M."/>
            <person name="Adriaenssens E.M."/>
            <person name="Foster-Nyarko E."/>
            <person name="Jarju S."/>
            <person name="Secka A."/>
            <person name="Antonio M."/>
            <person name="Oren A."/>
            <person name="Chaudhuri R.R."/>
            <person name="La Ragione R."/>
            <person name="Hildebrand F."/>
            <person name="Pallen M.J."/>
        </authorList>
    </citation>
    <scope>NUCLEOTIDE SEQUENCE</scope>
    <source>
        <strain evidence="2">ChiBcolR7-354</strain>
    </source>
</reference>
<dbReference type="EMBL" id="DVGA01000113">
    <property type="protein sequence ID" value="HIQ79516.1"/>
    <property type="molecule type" value="Genomic_DNA"/>
</dbReference>